<keyword evidence="3" id="KW-1185">Reference proteome</keyword>
<name>U6L574_EIMTE</name>
<dbReference type="RefSeq" id="XP_013233655.1">
    <property type="nucleotide sequence ID" value="XM_013378201.1"/>
</dbReference>
<evidence type="ECO:0000313" key="3">
    <source>
        <dbReference type="Proteomes" id="UP000030747"/>
    </source>
</evidence>
<dbReference type="GeneID" id="25251049"/>
<organism evidence="2 3">
    <name type="scientific">Eimeria tenella</name>
    <name type="common">Coccidian parasite</name>
    <dbReference type="NCBI Taxonomy" id="5802"/>
    <lineage>
        <taxon>Eukaryota</taxon>
        <taxon>Sar</taxon>
        <taxon>Alveolata</taxon>
        <taxon>Apicomplexa</taxon>
        <taxon>Conoidasida</taxon>
        <taxon>Coccidia</taxon>
        <taxon>Eucoccidiorida</taxon>
        <taxon>Eimeriorina</taxon>
        <taxon>Eimeriidae</taxon>
        <taxon>Eimeria</taxon>
    </lineage>
</organism>
<gene>
    <name evidence="2" type="ORF">ETH_00009240</name>
</gene>
<accession>U6L574</accession>
<dbReference type="VEuPathDB" id="ToxoDB:ETH_00009240"/>
<proteinExistence type="predicted"/>
<sequence length="79" mass="9160">MPSTHSRHELDAPSFYEISRIMLWRHQDSIHTVRGAINVVQKTRQWRGARLLIGDSTPENHLSGDGLTRKQKQHRSFVS</sequence>
<feature type="compositionally biased region" description="Basic residues" evidence="1">
    <location>
        <begin position="69"/>
        <end position="79"/>
    </location>
</feature>
<reference evidence="2" key="1">
    <citation type="submission" date="2013-10" db="EMBL/GenBank/DDBJ databases">
        <title>Genomic analysis of the causative agents of coccidiosis in chickens.</title>
        <authorList>
            <person name="Reid A.J."/>
            <person name="Blake D."/>
            <person name="Billington K."/>
            <person name="Browne H."/>
            <person name="Dunn M."/>
            <person name="Hung S."/>
            <person name="Kawahara F."/>
            <person name="Miranda-Saavedra D."/>
            <person name="Mourier T."/>
            <person name="Nagra H."/>
            <person name="Otto T.D."/>
            <person name="Rawlings N."/>
            <person name="Sanchez A."/>
            <person name="Sanders M."/>
            <person name="Subramaniam C."/>
            <person name="Tay Y."/>
            <person name="Dear P."/>
            <person name="Doerig C."/>
            <person name="Gruber A."/>
            <person name="Parkinson J."/>
            <person name="Shirley M."/>
            <person name="Wan K.L."/>
            <person name="Berriman M."/>
            <person name="Tomley F."/>
            <person name="Pain A."/>
        </authorList>
    </citation>
    <scope>NUCLEOTIDE SEQUENCE [LARGE SCALE GENOMIC DNA]</scope>
    <source>
        <strain evidence="2">Houghton</strain>
    </source>
</reference>
<dbReference type="AlphaFoldDB" id="U6L574"/>
<feature type="region of interest" description="Disordered" evidence="1">
    <location>
        <begin position="55"/>
        <end position="79"/>
    </location>
</feature>
<evidence type="ECO:0000313" key="2">
    <source>
        <dbReference type="EMBL" id="CDJ42905.1"/>
    </source>
</evidence>
<protein>
    <submittedName>
        <fullName evidence="2">Uncharacterized protein</fullName>
    </submittedName>
</protein>
<reference evidence="2" key="2">
    <citation type="submission" date="2013-10" db="EMBL/GenBank/DDBJ databases">
        <authorList>
            <person name="Aslett M."/>
        </authorList>
    </citation>
    <scope>NUCLEOTIDE SEQUENCE [LARGE SCALE GENOMIC DNA]</scope>
    <source>
        <strain evidence="2">Houghton</strain>
    </source>
</reference>
<dbReference type="Proteomes" id="UP000030747">
    <property type="component" value="Unassembled WGS sequence"/>
</dbReference>
<evidence type="ECO:0000256" key="1">
    <source>
        <dbReference type="SAM" id="MobiDB-lite"/>
    </source>
</evidence>
<dbReference type="EMBL" id="HG675744">
    <property type="protein sequence ID" value="CDJ42905.1"/>
    <property type="molecule type" value="Genomic_DNA"/>
</dbReference>